<protein>
    <submittedName>
        <fullName evidence="2">Uncharacterized protein</fullName>
    </submittedName>
</protein>
<keyword evidence="3" id="KW-1185">Reference proteome</keyword>
<keyword evidence="1" id="KW-0472">Membrane</keyword>
<evidence type="ECO:0000313" key="3">
    <source>
        <dbReference type="Proteomes" id="UP000263377"/>
    </source>
</evidence>
<reference evidence="2 3" key="1">
    <citation type="submission" date="2018-08" db="EMBL/GenBank/DDBJ databases">
        <title>Diversity &amp; Physiological Properties of Lignin-Decomposing Actinobacteria from Soil.</title>
        <authorList>
            <person name="Roh S.G."/>
            <person name="Kim S.B."/>
        </authorList>
    </citation>
    <scope>NUCLEOTIDE SEQUENCE [LARGE SCALE GENOMIC DNA]</scope>
    <source>
        <strain evidence="2 3">MMS17-GH009</strain>
    </source>
</reference>
<dbReference type="Proteomes" id="UP000263377">
    <property type="component" value="Unassembled WGS sequence"/>
</dbReference>
<evidence type="ECO:0000256" key="1">
    <source>
        <dbReference type="SAM" id="Phobius"/>
    </source>
</evidence>
<sequence>MYDRARPRQTPAMTSIPVRIGPSRPKDAALALLSLPLLGGVLPFVAFLLVACLGTIPGYGDDGDGRGWAFLGIGMLAAPVVALAAGLVVAFRSRRSGYRLLPVAAGLAPFALPAVLSSGVLWR</sequence>
<dbReference type="EMBL" id="QVIG01000001">
    <property type="protein sequence ID" value="RGD60074.1"/>
    <property type="molecule type" value="Genomic_DNA"/>
</dbReference>
<feature type="transmembrane region" description="Helical" evidence="1">
    <location>
        <begin position="103"/>
        <end position="122"/>
    </location>
</feature>
<comment type="caution">
    <text evidence="2">The sequence shown here is derived from an EMBL/GenBank/DDBJ whole genome shotgun (WGS) entry which is preliminary data.</text>
</comment>
<evidence type="ECO:0000313" key="2">
    <source>
        <dbReference type="EMBL" id="RGD60074.1"/>
    </source>
</evidence>
<keyword evidence="1" id="KW-1133">Transmembrane helix</keyword>
<proteinExistence type="predicted"/>
<gene>
    <name evidence="2" type="ORF">DR950_21835</name>
</gene>
<name>A0A372ZX16_9ACTN</name>
<feature type="transmembrane region" description="Helical" evidence="1">
    <location>
        <begin position="29"/>
        <end position="56"/>
    </location>
</feature>
<dbReference type="AlphaFoldDB" id="A0A372ZX16"/>
<keyword evidence="1" id="KW-0812">Transmembrane</keyword>
<organism evidence="2 3">
    <name type="scientific">Kitasatospora xanthocidica</name>
    <dbReference type="NCBI Taxonomy" id="83382"/>
    <lineage>
        <taxon>Bacteria</taxon>
        <taxon>Bacillati</taxon>
        <taxon>Actinomycetota</taxon>
        <taxon>Actinomycetes</taxon>
        <taxon>Kitasatosporales</taxon>
        <taxon>Streptomycetaceae</taxon>
        <taxon>Kitasatospora</taxon>
    </lineage>
</organism>
<accession>A0A372ZX16</accession>
<feature type="transmembrane region" description="Helical" evidence="1">
    <location>
        <begin position="68"/>
        <end position="91"/>
    </location>
</feature>